<protein>
    <recommendedName>
        <fullName evidence="2">RRM domain-containing protein</fullName>
    </recommendedName>
</protein>
<feature type="region of interest" description="Disordered" evidence="1">
    <location>
        <begin position="131"/>
        <end position="155"/>
    </location>
</feature>
<dbReference type="SUPFAM" id="SSF54928">
    <property type="entry name" value="RNA-binding domain, RBD"/>
    <property type="match status" value="1"/>
</dbReference>
<organism evidence="3">
    <name type="scientific">Ananas comosus var. bracteatus</name>
    <name type="common">red pineapple</name>
    <dbReference type="NCBI Taxonomy" id="296719"/>
    <lineage>
        <taxon>Eukaryota</taxon>
        <taxon>Viridiplantae</taxon>
        <taxon>Streptophyta</taxon>
        <taxon>Embryophyta</taxon>
        <taxon>Tracheophyta</taxon>
        <taxon>Spermatophyta</taxon>
        <taxon>Magnoliopsida</taxon>
        <taxon>Liliopsida</taxon>
        <taxon>Poales</taxon>
        <taxon>Bromeliaceae</taxon>
        <taxon>Bromelioideae</taxon>
        <taxon>Ananas</taxon>
    </lineage>
</organism>
<dbReference type="Gene3D" id="3.30.70.330">
    <property type="match status" value="1"/>
</dbReference>
<dbReference type="EMBL" id="LR862134">
    <property type="protein sequence ID" value="CAD1839435.1"/>
    <property type="molecule type" value="Genomic_DNA"/>
</dbReference>
<proteinExistence type="predicted"/>
<feature type="region of interest" description="Disordered" evidence="1">
    <location>
        <begin position="292"/>
        <end position="337"/>
    </location>
</feature>
<reference evidence="3" key="1">
    <citation type="submission" date="2020-07" db="EMBL/GenBank/DDBJ databases">
        <authorList>
            <person name="Lin J."/>
        </authorList>
    </citation>
    <scope>NUCLEOTIDE SEQUENCE</scope>
</reference>
<accession>A0A6V7Q9A7</accession>
<dbReference type="CDD" id="cd00590">
    <property type="entry name" value="RRM_SF"/>
    <property type="match status" value="1"/>
</dbReference>
<feature type="compositionally biased region" description="Basic residues" evidence="1">
    <location>
        <begin position="397"/>
        <end position="418"/>
    </location>
</feature>
<dbReference type="AlphaFoldDB" id="A0A6V7Q9A7"/>
<dbReference type="InterPro" id="IPR000504">
    <property type="entry name" value="RRM_dom"/>
</dbReference>
<evidence type="ECO:0000259" key="2">
    <source>
        <dbReference type="SMART" id="SM00360"/>
    </source>
</evidence>
<feature type="compositionally biased region" description="Acidic residues" evidence="1">
    <location>
        <begin position="65"/>
        <end position="84"/>
    </location>
</feature>
<evidence type="ECO:0000313" key="3">
    <source>
        <dbReference type="EMBL" id="CAD1839435.1"/>
    </source>
</evidence>
<feature type="compositionally biased region" description="Low complexity" evidence="1">
    <location>
        <begin position="33"/>
        <end position="57"/>
    </location>
</feature>
<sequence length="458" mass="50680">MLWPSLRAAAPPSPSPSPLLPLFLSPTLHSLPPLPSPILRLSPSLRLSRPSPLLAAPPRRRGRVDEEEEYDQSEDEGDDDDDDAEAAMPFAEMRRWLERKPPGFGEGRTYDTAVEDRLLEEMERSRAAQLANVSNLRSQPARGEKKQDDPPGKSNISRITSLLGSSLFSASGLDAKSATRVLFYIHIPTEFWELDPIQSGICVRVSNLPRKKNIHRDLQSAFKGFPGLINISPAVIANKKTRDPICKGFAFLYFESEAAAERFVQMYSKKNVEFGKVEKQIFCNIINPRSSSNSSMQLADTRTNTSLKHTDTEKVSSRSNMDILTQDQDPLGGSSYDGSFGTEESPFLVEEDDPFSDLEAIESGIEHVDSPSLDSVQYVSETEVDVSDSNDSMPLSQKRKKQVASKKKNRSGKQKPVKNPKLGLPGSVSRLKIKERTILSGVLSKYGSKEVVVSSKEG</sequence>
<evidence type="ECO:0000256" key="1">
    <source>
        <dbReference type="SAM" id="MobiDB-lite"/>
    </source>
</evidence>
<feature type="domain" description="RRM" evidence="2">
    <location>
        <begin position="202"/>
        <end position="284"/>
    </location>
</feature>
<feature type="region of interest" description="Disordered" evidence="1">
    <location>
        <begin position="382"/>
        <end position="428"/>
    </location>
</feature>
<dbReference type="GO" id="GO:0003723">
    <property type="term" value="F:RNA binding"/>
    <property type="evidence" value="ECO:0007669"/>
    <property type="project" value="InterPro"/>
</dbReference>
<name>A0A6V7Q9A7_ANACO</name>
<feature type="compositionally biased region" description="Polar residues" evidence="1">
    <location>
        <begin position="317"/>
        <end position="328"/>
    </location>
</feature>
<feature type="compositionally biased region" description="Polar residues" evidence="1">
    <location>
        <begin position="296"/>
        <end position="307"/>
    </location>
</feature>
<dbReference type="InterPro" id="IPR035979">
    <property type="entry name" value="RBD_domain_sf"/>
</dbReference>
<dbReference type="SMART" id="SM00360">
    <property type="entry name" value="RRM"/>
    <property type="match status" value="1"/>
</dbReference>
<feature type="compositionally biased region" description="Low complexity" evidence="1">
    <location>
        <begin position="1"/>
        <end position="10"/>
    </location>
</feature>
<dbReference type="InterPro" id="IPR012677">
    <property type="entry name" value="Nucleotide-bd_a/b_plait_sf"/>
</dbReference>
<dbReference type="PANTHER" id="PTHR37200">
    <property type="entry name" value="RNA-BINDING (RRM/RBD/RNP MOTIFS) FAMILY PROTEIN"/>
    <property type="match status" value="1"/>
</dbReference>
<feature type="compositionally biased region" description="Basic and acidic residues" evidence="1">
    <location>
        <begin position="142"/>
        <end position="151"/>
    </location>
</feature>
<dbReference type="PANTHER" id="PTHR37200:SF1">
    <property type="entry name" value="RNA-BINDING (RRM_RBD_RNP MOTIFS) FAMILY PROTEIN"/>
    <property type="match status" value="1"/>
</dbReference>
<feature type="region of interest" description="Disordered" evidence="1">
    <location>
        <begin position="33"/>
        <end position="84"/>
    </location>
</feature>
<gene>
    <name evidence="3" type="ORF">CB5_LOCUS22646</name>
</gene>
<feature type="region of interest" description="Disordered" evidence="1">
    <location>
        <begin position="1"/>
        <end position="21"/>
    </location>
</feature>